<feature type="compositionally biased region" description="Basic and acidic residues" evidence="10">
    <location>
        <begin position="1"/>
        <end position="16"/>
    </location>
</feature>
<dbReference type="SMART" id="SM00490">
    <property type="entry name" value="HELICc"/>
    <property type="match status" value="1"/>
</dbReference>
<dbReference type="Pfam" id="PF20470">
    <property type="entry name" value="HTH_61"/>
    <property type="match status" value="1"/>
</dbReference>
<dbReference type="GO" id="GO:0005524">
    <property type="term" value="F:ATP binding"/>
    <property type="evidence" value="ECO:0007669"/>
    <property type="project" value="UniProtKB-KW"/>
</dbReference>
<dbReference type="PANTHER" id="PTHR47961:SF6">
    <property type="entry name" value="DNA-DIRECTED DNA POLYMERASE"/>
    <property type="match status" value="1"/>
</dbReference>
<evidence type="ECO:0000256" key="4">
    <source>
        <dbReference type="ARBA" id="ARBA00022801"/>
    </source>
</evidence>
<evidence type="ECO:0000256" key="8">
    <source>
        <dbReference type="ARBA" id="ARBA00023242"/>
    </source>
</evidence>
<keyword evidence="5" id="KW-0347">Helicase</keyword>
<dbReference type="GO" id="GO:0006281">
    <property type="term" value="P:DNA repair"/>
    <property type="evidence" value="ECO:0007669"/>
    <property type="project" value="UniProtKB-KW"/>
</dbReference>
<evidence type="ECO:0000313" key="13">
    <source>
        <dbReference type="EMBL" id="CAE0613303.1"/>
    </source>
</evidence>
<dbReference type="GO" id="GO:0005634">
    <property type="term" value="C:nucleus"/>
    <property type="evidence" value="ECO:0007669"/>
    <property type="project" value="UniProtKB-SubCell"/>
</dbReference>
<dbReference type="Pfam" id="PF00271">
    <property type="entry name" value="Helicase_C"/>
    <property type="match status" value="1"/>
</dbReference>
<dbReference type="InterPro" id="IPR046931">
    <property type="entry name" value="HTH_61"/>
</dbReference>
<dbReference type="InterPro" id="IPR014001">
    <property type="entry name" value="Helicase_ATP-bd"/>
</dbReference>
<dbReference type="CDD" id="cd18795">
    <property type="entry name" value="SF2_C_Ski2"/>
    <property type="match status" value="1"/>
</dbReference>
<dbReference type="GO" id="GO:0016787">
    <property type="term" value="F:hydrolase activity"/>
    <property type="evidence" value="ECO:0007669"/>
    <property type="project" value="UniProtKB-KW"/>
</dbReference>
<keyword evidence="6" id="KW-0067">ATP-binding</keyword>
<keyword evidence="3" id="KW-0227">DNA damage</keyword>
<evidence type="ECO:0000256" key="3">
    <source>
        <dbReference type="ARBA" id="ARBA00022763"/>
    </source>
</evidence>
<keyword evidence="4" id="KW-0378">Hydrolase</keyword>
<keyword evidence="7" id="KW-0234">DNA repair</keyword>
<keyword evidence="2" id="KW-0547">Nucleotide-binding</keyword>
<keyword evidence="8" id="KW-0539">Nucleus</keyword>
<feature type="compositionally biased region" description="Basic and acidic residues" evidence="10">
    <location>
        <begin position="43"/>
        <end position="77"/>
    </location>
</feature>
<feature type="region of interest" description="Disordered" evidence="10">
    <location>
        <begin position="1"/>
        <end position="77"/>
    </location>
</feature>
<proteinExistence type="predicted"/>
<reference evidence="13" key="1">
    <citation type="submission" date="2021-01" db="EMBL/GenBank/DDBJ databases">
        <authorList>
            <person name="Corre E."/>
            <person name="Pelletier E."/>
            <person name="Niang G."/>
            <person name="Scheremetjew M."/>
            <person name="Finn R."/>
            <person name="Kale V."/>
            <person name="Holt S."/>
            <person name="Cochrane G."/>
            <person name="Meng A."/>
            <person name="Brown T."/>
            <person name="Cohen L."/>
        </authorList>
    </citation>
    <scope>NUCLEOTIDE SEQUENCE</scope>
    <source>
        <strain evidence="13">CCMP1897</strain>
    </source>
</reference>
<dbReference type="SUPFAM" id="SSF158702">
    <property type="entry name" value="Sec63 N-terminal domain-like"/>
    <property type="match status" value="1"/>
</dbReference>
<dbReference type="InterPro" id="IPR011545">
    <property type="entry name" value="DEAD/DEAH_box_helicase_dom"/>
</dbReference>
<evidence type="ECO:0000256" key="5">
    <source>
        <dbReference type="ARBA" id="ARBA00022806"/>
    </source>
</evidence>
<dbReference type="InterPro" id="IPR036390">
    <property type="entry name" value="WH_DNA-bd_sf"/>
</dbReference>
<feature type="domain" description="Helicase C-terminal" evidence="12">
    <location>
        <begin position="339"/>
        <end position="533"/>
    </location>
</feature>
<dbReference type="SUPFAM" id="SSF46785">
    <property type="entry name" value="Winged helix' DNA-binding domain"/>
    <property type="match status" value="1"/>
</dbReference>
<sequence>MHEKERKFQEDVHPQEDEWIAGNRCRGVLTTSNDSSKAPMCRSESKAGDKRKDEAHAHTHDEESLRRRKKVAEDAGRTSTSEKDLLLDVQHWIDGLPPLHLALQPNAKLHAWQAECLSIPGLLQGRTNLVFAAPTSSGKSLVADIVLARRLHECKAKEFCLVILPYVSICGEKEENLRNMFQSFEKGVIGMYGTNGKRFTPQENTGIVVATIEKANSLITQLVEQEQLNMLRCVVVDELHMVSDPERGYVLEIMLTKLLYAKKRDSALTCQLVGMSATLSSISTVSKWLNAQVYETSFRPVKLLHMVKVGNKIYDETGNLLKVIPRLGLNDDDPDDLAYLCREVLEAKGNVLVFCPSKQSCERCASFLAEELVSLQHLDLESRGRIEQEVQELPLVIDEQLDAMLRKGVAYHHAGLSKEERDLVEQLYKANCIRVLCATSTLAAGVNLPARRVIFRQPYVGLPTLHLDAARYRQMSGRAGRTGLDTVGESILLCTNFTTPERLFSLLNEGCTPVDSCLARSRHGVAQSLLEVIASGKVSEPKEVEDFLQSTLYAAIEDRSSIVEECHCALQWLREKQFVAWIKPGQWKPTRLGEAAFAASLSPDAAISLMEELLRSRSALVLTADLHLLYLISPEDEDFHIDWQSLHERIYNLNDDEKQVVNLVGIEWTFLERCTMLGNPLRPNHRMKEQINSCRRLLNAITLKDLINEIPLETAAATARKSKGLLQALQEKAFTRAARIEVFCENLSWGDLAKLVAVIRNRIALGVKADIIALAEIPYVRGFRARVLHNAGIRTPEAIVSLGSTDFIAQKLIEGSQSQDEIVIKREWRAAKMILKGAKELVESKLQRALSLAQDAAASVQEG</sequence>
<dbReference type="InterPro" id="IPR048960">
    <property type="entry name" value="POLQ-like_helical"/>
</dbReference>
<evidence type="ECO:0000256" key="6">
    <source>
        <dbReference type="ARBA" id="ARBA00022840"/>
    </source>
</evidence>
<comment type="subcellular location">
    <subcellularLocation>
        <location evidence="1">Nucleus</location>
    </subcellularLocation>
</comment>
<dbReference type="PROSITE" id="PS51194">
    <property type="entry name" value="HELICASE_CTER"/>
    <property type="match status" value="1"/>
</dbReference>
<organism evidence="13">
    <name type="scientific">Picocystis salinarum</name>
    <dbReference type="NCBI Taxonomy" id="88271"/>
    <lineage>
        <taxon>Eukaryota</taxon>
        <taxon>Viridiplantae</taxon>
        <taxon>Chlorophyta</taxon>
        <taxon>Picocystophyceae</taxon>
        <taxon>Picocystales</taxon>
        <taxon>Picocystaceae</taxon>
        <taxon>Picocystis</taxon>
    </lineage>
</organism>
<evidence type="ECO:0000256" key="9">
    <source>
        <dbReference type="ARBA" id="ARBA00048988"/>
    </source>
</evidence>
<evidence type="ECO:0000256" key="1">
    <source>
        <dbReference type="ARBA" id="ARBA00004123"/>
    </source>
</evidence>
<evidence type="ECO:0000259" key="12">
    <source>
        <dbReference type="PROSITE" id="PS51194"/>
    </source>
</evidence>
<dbReference type="Gene3D" id="1.10.10.10">
    <property type="entry name" value="Winged helix-like DNA-binding domain superfamily/Winged helix DNA-binding domain"/>
    <property type="match status" value="1"/>
</dbReference>
<dbReference type="CDD" id="cd18026">
    <property type="entry name" value="DEXHc_POLQ-like"/>
    <property type="match status" value="1"/>
</dbReference>
<accession>A0A7S3XDZ8</accession>
<evidence type="ECO:0000259" key="11">
    <source>
        <dbReference type="PROSITE" id="PS51192"/>
    </source>
</evidence>
<dbReference type="GO" id="GO:0003676">
    <property type="term" value="F:nucleic acid binding"/>
    <property type="evidence" value="ECO:0007669"/>
    <property type="project" value="InterPro"/>
</dbReference>
<dbReference type="Pfam" id="PF00270">
    <property type="entry name" value="DEAD"/>
    <property type="match status" value="1"/>
</dbReference>
<dbReference type="Gene3D" id="1.10.3380.20">
    <property type="match status" value="1"/>
</dbReference>
<feature type="domain" description="Helicase ATP-binding" evidence="11">
    <location>
        <begin position="120"/>
        <end position="297"/>
    </location>
</feature>
<name>A0A7S3XDZ8_9CHLO</name>
<evidence type="ECO:0000256" key="10">
    <source>
        <dbReference type="SAM" id="MobiDB-lite"/>
    </source>
</evidence>
<dbReference type="PANTHER" id="PTHR47961">
    <property type="entry name" value="DNA POLYMERASE THETA, PUTATIVE (AFU_ORTHOLOGUE AFUA_1G05260)-RELATED"/>
    <property type="match status" value="1"/>
</dbReference>
<dbReference type="EMBL" id="HBIS01008576">
    <property type="protein sequence ID" value="CAE0613303.1"/>
    <property type="molecule type" value="Transcribed_RNA"/>
</dbReference>
<dbReference type="InterPro" id="IPR036388">
    <property type="entry name" value="WH-like_DNA-bd_sf"/>
</dbReference>
<dbReference type="Pfam" id="PF21099">
    <property type="entry name" value="POLQ_helical"/>
    <property type="match status" value="1"/>
</dbReference>
<gene>
    <name evidence="13" type="ORF">PSAL00342_LOCUS7202</name>
</gene>
<dbReference type="FunFam" id="3.40.50.300:FF:000813">
    <property type="entry name" value="helicase POLQ-like isoform X1"/>
    <property type="match status" value="1"/>
</dbReference>
<dbReference type="InterPro" id="IPR050474">
    <property type="entry name" value="Hel308_SKI2-like"/>
</dbReference>
<dbReference type="PROSITE" id="PS51192">
    <property type="entry name" value="HELICASE_ATP_BIND_1"/>
    <property type="match status" value="1"/>
</dbReference>
<dbReference type="GO" id="GO:0043138">
    <property type="term" value="F:3'-5' DNA helicase activity"/>
    <property type="evidence" value="ECO:0007669"/>
    <property type="project" value="UniProtKB-EC"/>
</dbReference>
<dbReference type="Gene3D" id="3.40.50.300">
    <property type="entry name" value="P-loop containing nucleotide triphosphate hydrolases"/>
    <property type="match status" value="2"/>
</dbReference>
<dbReference type="AlphaFoldDB" id="A0A7S3XDZ8"/>
<protein>
    <submittedName>
        <fullName evidence="13">Uncharacterized protein</fullName>
    </submittedName>
</protein>
<evidence type="ECO:0000256" key="2">
    <source>
        <dbReference type="ARBA" id="ARBA00022741"/>
    </source>
</evidence>
<dbReference type="SMART" id="SM00487">
    <property type="entry name" value="DEXDc"/>
    <property type="match status" value="1"/>
</dbReference>
<evidence type="ECO:0000256" key="7">
    <source>
        <dbReference type="ARBA" id="ARBA00023204"/>
    </source>
</evidence>
<dbReference type="InterPro" id="IPR027417">
    <property type="entry name" value="P-loop_NTPase"/>
</dbReference>
<dbReference type="SUPFAM" id="SSF52540">
    <property type="entry name" value="P-loop containing nucleoside triphosphate hydrolases"/>
    <property type="match status" value="1"/>
</dbReference>
<comment type="catalytic activity">
    <reaction evidence="9">
        <text>ATP + H2O = ADP + phosphate + H(+)</text>
        <dbReference type="Rhea" id="RHEA:13065"/>
        <dbReference type="ChEBI" id="CHEBI:15377"/>
        <dbReference type="ChEBI" id="CHEBI:15378"/>
        <dbReference type="ChEBI" id="CHEBI:30616"/>
        <dbReference type="ChEBI" id="CHEBI:43474"/>
        <dbReference type="ChEBI" id="CHEBI:456216"/>
        <dbReference type="EC" id="5.6.2.4"/>
    </reaction>
</comment>
<dbReference type="InterPro" id="IPR001650">
    <property type="entry name" value="Helicase_C-like"/>
</dbReference>